<dbReference type="AlphaFoldDB" id="V5EWJ0"/>
<sequence length="161" mass="18254">MRDAYDPQFLQNLSRLGQVKVPKNATNYQPTDQMLRILEARERANLDNVSSADVLSSPSPSSTRQSKGPPRIPAHTITLLLDDRKHCETRKDLDRLALEYDLPLETIESLAKFYNSPTMGEEVRDEEGGKQEDQANRQDERAPPKVRGVWVTPKLQNQISA</sequence>
<name>V5EWJ0_KALBG</name>
<organism evidence="2 3">
    <name type="scientific">Kalmanozyma brasiliensis (strain GHG001)</name>
    <name type="common">Yeast</name>
    <name type="synonym">Pseudozyma brasiliensis</name>
    <dbReference type="NCBI Taxonomy" id="1365824"/>
    <lineage>
        <taxon>Eukaryota</taxon>
        <taxon>Fungi</taxon>
        <taxon>Dikarya</taxon>
        <taxon>Basidiomycota</taxon>
        <taxon>Ustilaginomycotina</taxon>
        <taxon>Ustilaginomycetes</taxon>
        <taxon>Ustilaginales</taxon>
        <taxon>Ustilaginaceae</taxon>
        <taxon>Kalmanozyma</taxon>
    </lineage>
</organism>
<gene>
    <name evidence="2" type="ORF">PSEUBRA_SCAF2g02817</name>
</gene>
<dbReference type="HOGENOM" id="CLU_1483069_0_0_1"/>
<dbReference type="OMA" id="WIKPNIR"/>
<protein>
    <submittedName>
        <fullName evidence="2">Uncharacterized protein</fullName>
    </submittedName>
</protein>
<evidence type="ECO:0000256" key="1">
    <source>
        <dbReference type="SAM" id="MobiDB-lite"/>
    </source>
</evidence>
<dbReference type="EMBL" id="KI545862">
    <property type="protein sequence ID" value="EST07723.1"/>
    <property type="molecule type" value="Genomic_DNA"/>
</dbReference>
<accession>V5EWJ0</accession>
<feature type="region of interest" description="Disordered" evidence="1">
    <location>
        <begin position="115"/>
        <end position="161"/>
    </location>
</feature>
<feature type="compositionally biased region" description="Basic and acidic residues" evidence="1">
    <location>
        <begin position="126"/>
        <end position="143"/>
    </location>
</feature>
<dbReference type="Proteomes" id="UP000019377">
    <property type="component" value="Unassembled WGS sequence"/>
</dbReference>
<proteinExistence type="predicted"/>
<feature type="compositionally biased region" description="Low complexity" evidence="1">
    <location>
        <begin position="50"/>
        <end position="66"/>
    </location>
</feature>
<evidence type="ECO:0000313" key="3">
    <source>
        <dbReference type="Proteomes" id="UP000019377"/>
    </source>
</evidence>
<dbReference type="OrthoDB" id="4085451at2759"/>
<evidence type="ECO:0000313" key="2">
    <source>
        <dbReference type="EMBL" id="EST07723.1"/>
    </source>
</evidence>
<dbReference type="GeneID" id="27419886"/>
<feature type="region of interest" description="Disordered" evidence="1">
    <location>
        <begin position="48"/>
        <end position="73"/>
    </location>
</feature>
<dbReference type="eggNOG" id="ENOG502SAY0">
    <property type="taxonomic scope" value="Eukaryota"/>
</dbReference>
<keyword evidence="3" id="KW-1185">Reference proteome</keyword>
<reference evidence="3" key="1">
    <citation type="journal article" date="2013" name="Genome Announc.">
        <title>Draft genome sequence of Pseudozyma brasiliensis sp. nov. strain GHG001, a high producer of endo-1,4-xylanase isolated from an insect pest of sugarcane.</title>
        <authorList>
            <person name="Oliveira J.V.D.C."/>
            <person name="dos Santos R.A.C."/>
            <person name="Borges T.A."/>
            <person name="Riano-Pachon D.M."/>
            <person name="Goldman G.H."/>
        </authorList>
    </citation>
    <scope>NUCLEOTIDE SEQUENCE [LARGE SCALE GENOMIC DNA]</scope>
    <source>
        <strain evidence="3">GHG001</strain>
    </source>
</reference>